<organism evidence="1 2">
    <name type="scientific">Thermosulfurimonas dismutans</name>
    <dbReference type="NCBI Taxonomy" id="999894"/>
    <lineage>
        <taxon>Bacteria</taxon>
        <taxon>Pseudomonadati</taxon>
        <taxon>Thermodesulfobacteriota</taxon>
        <taxon>Thermodesulfobacteria</taxon>
        <taxon>Thermodesulfobacteriales</taxon>
        <taxon>Thermodesulfobacteriaceae</taxon>
        <taxon>Thermosulfurimonas</taxon>
    </lineage>
</organism>
<reference evidence="1 2" key="1">
    <citation type="submission" date="2016-04" db="EMBL/GenBank/DDBJ databases">
        <title>Genome analysis of Thermosulfurimonas dismutans, the first thermophilic sulfur-disproportionating bacterium of the phylum Thermodesulfobacteria.</title>
        <authorList>
            <person name="Mardanov A.V."/>
            <person name="Beletsky A.V."/>
            <person name="Kadnikov V.V."/>
            <person name="Slobodkin A.I."/>
            <person name="Ravin N.V."/>
        </authorList>
    </citation>
    <scope>NUCLEOTIDE SEQUENCE [LARGE SCALE GENOMIC DNA]</scope>
    <source>
        <strain evidence="1 2">S95</strain>
    </source>
</reference>
<protein>
    <submittedName>
        <fullName evidence="1">Uncharacterized protein</fullName>
    </submittedName>
</protein>
<sequence>MVRGKFDWDKCGDPEVLLVREMLLSDPREVLRSYPRKRLREIFIRKIHLFRRENRTFWKLILDISDEELVKASTGNPRDSFTLWPY</sequence>
<dbReference type="Proteomes" id="UP000078390">
    <property type="component" value="Unassembled WGS sequence"/>
</dbReference>
<dbReference type="STRING" id="999894.TDIS_2110"/>
<evidence type="ECO:0000313" key="2">
    <source>
        <dbReference type="Proteomes" id="UP000078390"/>
    </source>
</evidence>
<proteinExistence type="predicted"/>
<name>A0A179D154_9BACT</name>
<keyword evidence="2" id="KW-1185">Reference proteome</keyword>
<accession>A0A179D154</accession>
<dbReference type="EMBL" id="LWLG01000027">
    <property type="protein sequence ID" value="OAQ19795.1"/>
    <property type="molecule type" value="Genomic_DNA"/>
</dbReference>
<evidence type="ECO:0000313" key="1">
    <source>
        <dbReference type="EMBL" id="OAQ19795.1"/>
    </source>
</evidence>
<comment type="caution">
    <text evidence="1">The sequence shown here is derived from an EMBL/GenBank/DDBJ whole genome shotgun (WGS) entry which is preliminary data.</text>
</comment>
<gene>
    <name evidence="1" type="ORF">TDIS_2110</name>
</gene>
<dbReference type="AlphaFoldDB" id="A0A179D154"/>